<dbReference type="CDD" id="cd00590">
    <property type="entry name" value="RRM_SF"/>
    <property type="match status" value="1"/>
</dbReference>
<dbReference type="InterPro" id="IPR012677">
    <property type="entry name" value="Nucleotide-bd_a/b_plait_sf"/>
</dbReference>
<dbReference type="Gene3D" id="3.30.70.330">
    <property type="match status" value="2"/>
</dbReference>
<evidence type="ECO:0000313" key="5">
    <source>
        <dbReference type="EMBL" id="CEG45452.1"/>
    </source>
</evidence>
<organism evidence="5 6">
    <name type="scientific">Plasmopara halstedii</name>
    <name type="common">Downy mildew of sunflower</name>
    <dbReference type="NCBI Taxonomy" id="4781"/>
    <lineage>
        <taxon>Eukaryota</taxon>
        <taxon>Sar</taxon>
        <taxon>Stramenopiles</taxon>
        <taxon>Oomycota</taxon>
        <taxon>Peronosporomycetes</taxon>
        <taxon>Peronosporales</taxon>
        <taxon>Peronosporaceae</taxon>
        <taxon>Plasmopara</taxon>
    </lineage>
</organism>
<dbReference type="GeneID" id="36396801"/>
<protein>
    <submittedName>
        <fullName evidence="5">FOG: RRM domain</fullName>
    </submittedName>
</protein>
<sequence length="1004" mass="111510">MNNQEFASQLATAKKEASSANTQRRELSRLFIVCGRNRSADELHSLFSSCGTIKHFHLALDRSKKSRGFAFLQYEDPADATAAIDRLDHFKLPDGHILKVTVAKERMVERHGKLKRDQHTRHDFDEKAEVTDKEVNDCIDSRLPGKRQRSSPPIAVAQLELSQAAPRFMLEDCRLGDPKANNIENMARSNVKEMVASQLSSYSGQVYTKKSIEADEDLSNVKQVVHSLVLAVDQVEVHNKASNELFAVYKHVLATSNGSSTQMHSEDLVPSLQGEFEEESSTESLTSSIQSVSLASNSTIIEDSTYNTHTTLTRKRGVLPAPRSECHHRGRRQSLNDRGSTAEDNFDGSYSRRKRTNTTGSSSCTTKDELRANAIGLPSSRKSPLSDLSNLSYSSQSQDDLQGEILSKRLCKRQSSDNDIEEPYRSAKQQATLKRREHDGGITDRKPVQTSTVSGDQMYEIDREIKIEPDSEQTEPNRTKLFFTSTYKFTEQEVEAMFAVYGDFKSVELVKSFGRVKTMAYISYYKSATAAFVFKSFKDESYQGDEDPERPDFMTLSFAHNFERQQQRIKSTRCGLESAPGCASNVCSSLITADTAALSDVSSDRNDRLWVLLLYDRYLATHVLSSVASSYPGMEFIDIKLTSSTGEPQGVAFVKFDSEANATQAALQLHHMELPSKSGKVLQAVVIQVPSLFTTSHDSTLTGINESMRISRLAEKSAPIGSSADVDLHAMETQFAHLMRSTKHSHTTEGQFYQNYSPIHLPKRTASCDHSSPMAPNVYPPASPDGFYPLVGMGYYSTPLMSYQPPPSFYPYANYGGENPHVVQQHYYYGGNAASWINTASCIPGQNFSEQGSEYPIHFTDDINGTESASARSKPRSVRLSSRKMDVEDNNNNQTSCSIQISTSKPLELVTLAAALQNCSGIMSFAKVAGSESDSNSFNVEFTNETHTIAALRKLDKSLCGDQKLQVTRISSSRHRGGGGNWNKARAGGSGRRKRQRVDLRSRK</sequence>
<proteinExistence type="predicted"/>
<reference evidence="6" key="1">
    <citation type="submission" date="2014-09" db="EMBL/GenBank/DDBJ databases">
        <authorList>
            <person name="Sharma Rahul"/>
            <person name="Thines Marco"/>
        </authorList>
    </citation>
    <scope>NUCLEOTIDE SEQUENCE [LARGE SCALE GENOMIC DNA]</scope>
</reference>
<feature type="region of interest" description="Disordered" evidence="3">
    <location>
        <begin position="314"/>
        <end position="399"/>
    </location>
</feature>
<evidence type="ECO:0000256" key="2">
    <source>
        <dbReference type="PROSITE-ProRule" id="PRU00176"/>
    </source>
</evidence>
<feature type="region of interest" description="Disordered" evidence="3">
    <location>
        <begin position="866"/>
        <end position="891"/>
    </location>
</feature>
<dbReference type="RefSeq" id="XP_024581821.1">
    <property type="nucleotide sequence ID" value="XM_024716198.1"/>
</dbReference>
<accession>A0A0P1AT43</accession>
<evidence type="ECO:0000259" key="4">
    <source>
        <dbReference type="PROSITE" id="PS50102"/>
    </source>
</evidence>
<dbReference type="Pfam" id="PF00076">
    <property type="entry name" value="RRM_1"/>
    <property type="match status" value="2"/>
</dbReference>
<dbReference type="InterPro" id="IPR000504">
    <property type="entry name" value="RRM_dom"/>
</dbReference>
<feature type="region of interest" description="Disordered" evidence="3">
    <location>
        <begin position="259"/>
        <end position="288"/>
    </location>
</feature>
<dbReference type="OMA" id="WINTASC"/>
<dbReference type="PANTHER" id="PTHR48027">
    <property type="entry name" value="HETEROGENEOUS NUCLEAR RIBONUCLEOPROTEIN 87F-RELATED"/>
    <property type="match status" value="1"/>
</dbReference>
<feature type="domain" description="RRM" evidence="4">
    <location>
        <begin position="28"/>
        <end position="105"/>
    </location>
</feature>
<dbReference type="InterPro" id="IPR035979">
    <property type="entry name" value="RBD_domain_sf"/>
</dbReference>
<keyword evidence="1 2" id="KW-0694">RNA-binding</keyword>
<evidence type="ECO:0000256" key="3">
    <source>
        <dbReference type="SAM" id="MobiDB-lite"/>
    </source>
</evidence>
<dbReference type="SMART" id="SM00360">
    <property type="entry name" value="RRM"/>
    <property type="match status" value="3"/>
</dbReference>
<feature type="region of interest" description="Disordered" evidence="3">
    <location>
        <begin position="970"/>
        <end position="1004"/>
    </location>
</feature>
<dbReference type="PROSITE" id="PS50102">
    <property type="entry name" value="RRM"/>
    <property type="match status" value="1"/>
</dbReference>
<feature type="compositionally biased region" description="Basic and acidic residues" evidence="3">
    <location>
        <begin position="434"/>
        <end position="447"/>
    </location>
</feature>
<feature type="region of interest" description="Disordered" evidence="3">
    <location>
        <begin position="412"/>
        <end position="455"/>
    </location>
</feature>
<dbReference type="GO" id="GO:0003723">
    <property type="term" value="F:RNA binding"/>
    <property type="evidence" value="ECO:0007669"/>
    <property type="project" value="UniProtKB-UniRule"/>
</dbReference>
<dbReference type="AlphaFoldDB" id="A0A0P1AT43"/>
<evidence type="ECO:0000313" key="6">
    <source>
        <dbReference type="Proteomes" id="UP000054928"/>
    </source>
</evidence>
<dbReference type="STRING" id="4781.A0A0P1AT43"/>
<dbReference type="InterPro" id="IPR052462">
    <property type="entry name" value="SLIRP/GR-RBP-like"/>
</dbReference>
<feature type="compositionally biased region" description="Low complexity" evidence="3">
    <location>
        <begin position="383"/>
        <end position="399"/>
    </location>
</feature>
<dbReference type="SUPFAM" id="SSF54928">
    <property type="entry name" value="RNA-binding domain, RBD"/>
    <property type="match status" value="3"/>
</dbReference>
<keyword evidence="6" id="KW-1185">Reference proteome</keyword>
<evidence type="ECO:0000256" key="1">
    <source>
        <dbReference type="ARBA" id="ARBA00022884"/>
    </source>
</evidence>
<dbReference type="EMBL" id="CCYD01001572">
    <property type="protein sequence ID" value="CEG45452.1"/>
    <property type="molecule type" value="Genomic_DNA"/>
</dbReference>
<name>A0A0P1AT43_PLAHL</name>
<dbReference type="Proteomes" id="UP000054928">
    <property type="component" value="Unassembled WGS sequence"/>
</dbReference>
<dbReference type="OrthoDB" id="439808at2759"/>